<feature type="chain" id="PRO_5043024275" evidence="2">
    <location>
        <begin position="23"/>
        <end position="179"/>
    </location>
</feature>
<accession>A0AAN6XSU3</accession>
<protein>
    <submittedName>
        <fullName evidence="3">Uncharacterized protein</fullName>
    </submittedName>
</protein>
<evidence type="ECO:0000313" key="4">
    <source>
        <dbReference type="Proteomes" id="UP001301769"/>
    </source>
</evidence>
<organism evidence="3 4">
    <name type="scientific">Rhypophila decipiens</name>
    <dbReference type="NCBI Taxonomy" id="261697"/>
    <lineage>
        <taxon>Eukaryota</taxon>
        <taxon>Fungi</taxon>
        <taxon>Dikarya</taxon>
        <taxon>Ascomycota</taxon>
        <taxon>Pezizomycotina</taxon>
        <taxon>Sordariomycetes</taxon>
        <taxon>Sordariomycetidae</taxon>
        <taxon>Sordariales</taxon>
        <taxon>Naviculisporaceae</taxon>
        <taxon>Rhypophila</taxon>
    </lineage>
</organism>
<keyword evidence="1" id="KW-0472">Membrane</keyword>
<evidence type="ECO:0000256" key="1">
    <source>
        <dbReference type="SAM" id="Phobius"/>
    </source>
</evidence>
<feature type="signal peptide" evidence="2">
    <location>
        <begin position="1"/>
        <end position="22"/>
    </location>
</feature>
<proteinExistence type="predicted"/>
<dbReference type="AlphaFoldDB" id="A0AAN6XSU3"/>
<keyword evidence="1" id="KW-1133">Transmembrane helix</keyword>
<evidence type="ECO:0000256" key="2">
    <source>
        <dbReference type="SAM" id="SignalP"/>
    </source>
</evidence>
<dbReference type="EMBL" id="MU858614">
    <property type="protein sequence ID" value="KAK4205931.1"/>
    <property type="molecule type" value="Genomic_DNA"/>
</dbReference>
<evidence type="ECO:0000313" key="3">
    <source>
        <dbReference type="EMBL" id="KAK4205931.1"/>
    </source>
</evidence>
<dbReference type="Proteomes" id="UP001301769">
    <property type="component" value="Unassembled WGS sequence"/>
</dbReference>
<sequence length="179" mass="19037">MLRSIPILLALSSALFPSLALAYNVEFTAPDPNQKLNLSAPSIKIAWTIDPIAPEADSNEVDIWLHTAVSGGSTFDYNLEENYTSSTRLTNEYDWDPKGVHDALLASGQGGVVLPAGKESYFELRFHDMNDARGSGLKSEKYAVEGYPKIGAANRALAAGWGTAVIAAAGSVVVGLVLI</sequence>
<keyword evidence="4" id="KW-1185">Reference proteome</keyword>
<reference evidence="3" key="2">
    <citation type="submission" date="2023-05" db="EMBL/GenBank/DDBJ databases">
        <authorList>
            <consortium name="Lawrence Berkeley National Laboratory"/>
            <person name="Steindorff A."/>
            <person name="Hensen N."/>
            <person name="Bonometti L."/>
            <person name="Westerberg I."/>
            <person name="Brannstrom I.O."/>
            <person name="Guillou S."/>
            <person name="Cros-Aarteil S."/>
            <person name="Calhoun S."/>
            <person name="Haridas S."/>
            <person name="Kuo A."/>
            <person name="Mondo S."/>
            <person name="Pangilinan J."/>
            <person name="Riley R."/>
            <person name="Labutti K."/>
            <person name="Andreopoulos B."/>
            <person name="Lipzen A."/>
            <person name="Chen C."/>
            <person name="Yanf M."/>
            <person name="Daum C."/>
            <person name="Ng V."/>
            <person name="Clum A."/>
            <person name="Ohm R."/>
            <person name="Martin F."/>
            <person name="Silar P."/>
            <person name="Natvig D."/>
            <person name="Lalanne C."/>
            <person name="Gautier V."/>
            <person name="Ament-Velasquez S.L."/>
            <person name="Kruys A."/>
            <person name="Hutchinson M.I."/>
            <person name="Powell A.J."/>
            <person name="Barry K."/>
            <person name="Miller A.N."/>
            <person name="Grigoriev I.V."/>
            <person name="Debuchy R."/>
            <person name="Gladieux P."/>
            <person name="Thoren M.H."/>
            <person name="Johannesson H."/>
        </authorList>
    </citation>
    <scope>NUCLEOTIDE SEQUENCE</scope>
    <source>
        <strain evidence="3">PSN293</strain>
    </source>
</reference>
<reference evidence="3" key="1">
    <citation type="journal article" date="2023" name="Mol. Phylogenet. Evol.">
        <title>Genome-scale phylogeny and comparative genomics of the fungal order Sordariales.</title>
        <authorList>
            <person name="Hensen N."/>
            <person name="Bonometti L."/>
            <person name="Westerberg I."/>
            <person name="Brannstrom I.O."/>
            <person name="Guillou S."/>
            <person name="Cros-Aarteil S."/>
            <person name="Calhoun S."/>
            <person name="Haridas S."/>
            <person name="Kuo A."/>
            <person name="Mondo S."/>
            <person name="Pangilinan J."/>
            <person name="Riley R."/>
            <person name="LaButti K."/>
            <person name="Andreopoulos B."/>
            <person name="Lipzen A."/>
            <person name="Chen C."/>
            <person name="Yan M."/>
            <person name="Daum C."/>
            <person name="Ng V."/>
            <person name="Clum A."/>
            <person name="Steindorff A."/>
            <person name="Ohm R.A."/>
            <person name="Martin F."/>
            <person name="Silar P."/>
            <person name="Natvig D.O."/>
            <person name="Lalanne C."/>
            <person name="Gautier V."/>
            <person name="Ament-Velasquez S.L."/>
            <person name="Kruys A."/>
            <person name="Hutchinson M.I."/>
            <person name="Powell A.J."/>
            <person name="Barry K."/>
            <person name="Miller A.N."/>
            <person name="Grigoriev I.V."/>
            <person name="Debuchy R."/>
            <person name="Gladieux P."/>
            <person name="Hiltunen Thoren M."/>
            <person name="Johannesson H."/>
        </authorList>
    </citation>
    <scope>NUCLEOTIDE SEQUENCE</scope>
    <source>
        <strain evidence="3">PSN293</strain>
    </source>
</reference>
<feature type="transmembrane region" description="Helical" evidence="1">
    <location>
        <begin position="158"/>
        <end position="178"/>
    </location>
</feature>
<keyword evidence="1" id="KW-0812">Transmembrane</keyword>
<gene>
    <name evidence="3" type="ORF">QBC37DRAFT_162700</name>
</gene>
<comment type="caution">
    <text evidence="3">The sequence shown here is derived from an EMBL/GenBank/DDBJ whole genome shotgun (WGS) entry which is preliminary data.</text>
</comment>
<keyword evidence="2" id="KW-0732">Signal</keyword>
<name>A0AAN6XSU3_9PEZI</name>